<dbReference type="PANTHER" id="PTHR43133:SF8">
    <property type="entry name" value="RNA POLYMERASE SIGMA FACTOR HI_1459-RELATED"/>
    <property type="match status" value="1"/>
</dbReference>
<dbReference type="InterPro" id="IPR013324">
    <property type="entry name" value="RNA_pol_sigma_r3/r4-like"/>
</dbReference>
<sequence>MSDTLCSSARDLRRQFEQEIEPHRADLWRYCKLLTGSPWDGEDLFQETMLKAFASLAQLWHPLLPKAYLFRIASNTWIDHCRKRRIPLDFSEDVELVGAETVDSIEVAGAVEEIVTHLPPRQVIVFILMEVFGFQASEVAGMIHATQGSVYALLNRARRNVRGIKQGTQVTALPHPSQREAVQTIIHALQNGDPAALIPLMSEHMHNDAAPGFQEFNKDDMFTGSMCGFAEGDLQASLQTLWGREVLVVSARNSAGGWELHNISHFEFDSGQLVLQKSYYFCKELLLEASRVLGIPLQVEKPAVEWSH</sequence>
<evidence type="ECO:0000256" key="3">
    <source>
        <dbReference type="ARBA" id="ARBA00023082"/>
    </source>
</evidence>
<dbReference type="EMBL" id="JAEQNB010000001">
    <property type="protein sequence ID" value="MBL0385133.1"/>
    <property type="molecule type" value="Genomic_DNA"/>
</dbReference>
<dbReference type="Gene3D" id="1.10.10.10">
    <property type="entry name" value="Winged helix-like DNA-binding domain superfamily/Winged helix DNA-binding domain"/>
    <property type="match status" value="1"/>
</dbReference>
<name>A0ABS1J4D7_9BACL</name>
<dbReference type="SUPFAM" id="SSF88946">
    <property type="entry name" value="Sigma2 domain of RNA polymerase sigma factors"/>
    <property type="match status" value="1"/>
</dbReference>
<evidence type="ECO:0000313" key="8">
    <source>
        <dbReference type="EMBL" id="MBL0385133.1"/>
    </source>
</evidence>
<dbReference type="Gene3D" id="1.10.1740.10">
    <property type="match status" value="1"/>
</dbReference>
<keyword evidence="3" id="KW-0731">Sigma factor</keyword>
<dbReference type="InterPro" id="IPR039425">
    <property type="entry name" value="RNA_pol_sigma-70-like"/>
</dbReference>
<dbReference type="Proteomes" id="UP000602284">
    <property type="component" value="Unassembled WGS sequence"/>
</dbReference>
<evidence type="ECO:0000259" key="7">
    <source>
        <dbReference type="Pfam" id="PF08281"/>
    </source>
</evidence>
<proteinExistence type="inferred from homology"/>
<dbReference type="PANTHER" id="PTHR43133">
    <property type="entry name" value="RNA POLYMERASE ECF-TYPE SIGMA FACTO"/>
    <property type="match status" value="1"/>
</dbReference>
<evidence type="ECO:0000313" key="9">
    <source>
        <dbReference type="Proteomes" id="UP000602284"/>
    </source>
</evidence>
<keyword evidence="9" id="KW-1185">Reference proteome</keyword>
<feature type="domain" description="RNA polymerase sigma factor 70 region 4 type 2" evidence="7">
    <location>
        <begin position="110"/>
        <end position="159"/>
    </location>
</feature>
<gene>
    <name evidence="8" type="ORF">JJB07_00615</name>
</gene>
<dbReference type="InterPro" id="IPR013325">
    <property type="entry name" value="RNA_pol_sigma_r2"/>
</dbReference>
<reference evidence="8 9" key="1">
    <citation type="submission" date="2021-01" db="EMBL/GenBank/DDBJ databases">
        <title>Tumebacillus sp. strain ITR2 16S ribosomal RNA gene Genome sequencing and assembly.</title>
        <authorList>
            <person name="Kang M."/>
        </authorList>
    </citation>
    <scope>NUCLEOTIDE SEQUENCE [LARGE SCALE GENOMIC DNA]</scope>
    <source>
        <strain evidence="8 9">ITR2</strain>
    </source>
</reference>
<organism evidence="8 9">
    <name type="scientific">Tumebacillus amylolyticus</name>
    <dbReference type="NCBI Taxonomy" id="2801339"/>
    <lineage>
        <taxon>Bacteria</taxon>
        <taxon>Bacillati</taxon>
        <taxon>Bacillota</taxon>
        <taxon>Bacilli</taxon>
        <taxon>Bacillales</taxon>
        <taxon>Alicyclobacillaceae</taxon>
        <taxon>Tumebacillus</taxon>
    </lineage>
</organism>
<dbReference type="InterPro" id="IPR013249">
    <property type="entry name" value="RNA_pol_sigma70_r4_t2"/>
</dbReference>
<evidence type="ECO:0000256" key="5">
    <source>
        <dbReference type="ARBA" id="ARBA00023163"/>
    </source>
</evidence>
<evidence type="ECO:0000256" key="1">
    <source>
        <dbReference type="ARBA" id="ARBA00010641"/>
    </source>
</evidence>
<accession>A0ABS1J4D7</accession>
<dbReference type="InterPro" id="IPR014284">
    <property type="entry name" value="RNA_pol_sigma-70_dom"/>
</dbReference>
<evidence type="ECO:0000256" key="4">
    <source>
        <dbReference type="ARBA" id="ARBA00023125"/>
    </source>
</evidence>
<comment type="similarity">
    <text evidence="1">Belongs to the sigma-70 factor family. ECF subfamily.</text>
</comment>
<dbReference type="SUPFAM" id="SSF88659">
    <property type="entry name" value="Sigma3 and sigma4 domains of RNA polymerase sigma factors"/>
    <property type="match status" value="1"/>
</dbReference>
<comment type="caution">
    <text evidence="8">The sequence shown here is derived from an EMBL/GenBank/DDBJ whole genome shotgun (WGS) entry which is preliminary data.</text>
</comment>
<dbReference type="NCBIfam" id="TIGR02937">
    <property type="entry name" value="sigma70-ECF"/>
    <property type="match status" value="1"/>
</dbReference>
<dbReference type="InterPro" id="IPR007627">
    <property type="entry name" value="RNA_pol_sigma70_r2"/>
</dbReference>
<dbReference type="InterPro" id="IPR036388">
    <property type="entry name" value="WH-like_DNA-bd_sf"/>
</dbReference>
<evidence type="ECO:0000259" key="6">
    <source>
        <dbReference type="Pfam" id="PF04542"/>
    </source>
</evidence>
<keyword evidence="2" id="KW-0805">Transcription regulation</keyword>
<keyword evidence="4" id="KW-0238">DNA-binding</keyword>
<feature type="domain" description="RNA polymerase sigma-70 region 2" evidence="6">
    <location>
        <begin position="20"/>
        <end position="85"/>
    </location>
</feature>
<dbReference type="RefSeq" id="WP_201630271.1">
    <property type="nucleotide sequence ID" value="NZ_JAEQNB010000001.1"/>
</dbReference>
<keyword evidence="5" id="KW-0804">Transcription</keyword>
<dbReference type="Pfam" id="PF08281">
    <property type="entry name" value="Sigma70_r4_2"/>
    <property type="match status" value="1"/>
</dbReference>
<evidence type="ECO:0000256" key="2">
    <source>
        <dbReference type="ARBA" id="ARBA00023015"/>
    </source>
</evidence>
<protein>
    <submittedName>
        <fullName evidence="8">RNA polymerase sigma factor</fullName>
    </submittedName>
</protein>
<dbReference type="Pfam" id="PF04542">
    <property type="entry name" value="Sigma70_r2"/>
    <property type="match status" value="1"/>
</dbReference>